<dbReference type="EMBL" id="JBHRZO010000009">
    <property type="protein sequence ID" value="MFC3847352.1"/>
    <property type="molecule type" value="Genomic_DNA"/>
</dbReference>
<sequence>MSALRLDTKHKNYGDLLEILSALKEVCGPHEAICVLENIIEITPKIAQALDVAHHFHEGQTRKGGQPYITHPICVACIVAFCEGDEAMVCAALLHDVVEDTECSMAYVEREFGTDVAGLVDALTKITEIRKEEFPMEAQDSKLLASALTFRKILVSAINDPRALIVKISDRLHNILTLDALPRDKQIRISKETLAVYAPIASRLGMASIKNELEDKSFYYIHPHEYQEIRSYLEQNRQSLSLKLNRFAGKLEKMFFEEGFVEGDFTISTRIKRPYSIYLKMQRKGAVSMDEILDLMAVRVLVKNPLDCYRILGVVHLRFKPIISRFKDYVALPKENGYQTIHTTIFDQSSIYEIQVRTFEMHMGAEYGNSAHWKYKAGGTEPDALKWLHNFKYQGHDSKSNPKEFYALVKNDLYREDITVFSPSGDTYTLPAGAIVLDFAYMIHSDLGDRAKKAFVNNKKATLNQELRSGDVVKIVKGEQSTPRYIWMDQLKTSRAKNHLKLQRKNQIKEIDAKSVVNILGCIFEAPIFAEEIGPKDYVLFEKKLAEYGVEISLNEASKNIGNLKKLVEEIQEKVRETPKHMKKKVQYHEFGFLMKNLLQFRLTNKMLNLINPHVGLKKCYLENFIIYTNPYVHVKQVLFDDCCHPKYGDEIVAIMPNYKDHKIVVHHKLCKEASVEIDLGLPMVFVQWSKKKREIYKGIFYLEDKKSALVRLLDFLTKNDCTITGVNYFGYRDEFSSHCEILLEYTAKEASALKEILTQKYQERLVSFSSLQDAYQA</sequence>
<dbReference type="SUPFAM" id="SSF81301">
    <property type="entry name" value="Nucleotidyltransferase"/>
    <property type="match status" value="1"/>
</dbReference>
<dbReference type="CDD" id="cd05399">
    <property type="entry name" value="NT_Rel-Spo_like"/>
    <property type="match status" value="1"/>
</dbReference>
<dbReference type="InterPro" id="IPR004811">
    <property type="entry name" value="RelA/Spo_fam"/>
</dbReference>
<dbReference type="RefSeq" id="WP_104751999.1">
    <property type="nucleotide sequence ID" value="NZ_FZMF01000013.1"/>
</dbReference>
<dbReference type="InterPro" id="IPR043519">
    <property type="entry name" value="NT_sf"/>
</dbReference>
<dbReference type="Gene3D" id="3.10.20.30">
    <property type="match status" value="1"/>
</dbReference>
<dbReference type="PROSITE" id="PS51880">
    <property type="entry name" value="TGS"/>
    <property type="match status" value="1"/>
</dbReference>
<proteinExistence type="inferred from homology"/>
<dbReference type="InterPro" id="IPR004095">
    <property type="entry name" value="TGS"/>
</dbReference>
<dbReference type="Pfam" id="PF02824">
    <property type="entry name" value="TGS"/>
    <property type="match status" value="1"/>
</dbReference>
<dbReference type="PANTHER" id="PTHR21262">
    <property type="entry name" value="GUANOSINE-3',5'-BIS DIPHOSPHATE 3'-PYROPHOSPHOHYDROLASE"/>
    <property type="match status" value="1"/>
</dbReference>
<dbReference type="SUPFAM" id="SSF109604">
    <property type="entry name" value="HD-domain/PDEase-like"/>
    <property type="match status" value="1"/>
</dbReference>
<comment type="function">
    <text evidence="1">In eubacteria ppGpp (guanosine 3'-diphosphate 5'-diphosphate) is a mediator of the stringent response that coordinates a variety of cellular activities in response to changes in nutritional abundance.</text>
</comment>
<evidence type="ECO:0000256" key="1">
    <source>
        <dbReference type="RuleBase" id="RU003847"/>
    </source>
</evidence>
<comment type="caution">
    <text evidence="3">The sequence shown here is derived from an EMBL/GenBank/DDBJ whole genome shotgun (WGS) entry which is preliminary data.</text>
</comment>
<comment type="similarity">
    <text evidence="1">Belongs to the relA/spoT family.</text>
</comment>
<accession>A0ABV7ZIS7</accession>
<dbReference type="Pfam" id="PF04607">
    <property type="entry name" value="RelA_SpoT"/>
    <property type="match status" value="1"/>
</dbReference>
<dbReference type="InterPro" id="IPR007685">
    <property type="entry name" value="RelA_SpoT"/>
</dbReference>
<dbReference type="PANTHER" id="PTHR21262:SF36">
    <property type="entry name" value="BIFUNCTIONAL (P)PPGPP SYNTHASE_HYDROLASE SPOT"/>
    <property type="match status" value="1"/>
</dbReference>
<reference evidence="4" key="1">
    <citation type="journal article" date="2019" name="Int. J. Syst. Evol. Microbiol.">
        <title>The Global Catalogue of Microorganisms (GCM) 10K type strain sequencing project: providing services to taxonomists for standard genome sequencing and annotation.</title>
        <authorList>
            <consortium name="The Broad Institute Genomics Platform"/>
            <consortium name="The Broad Institute Genome Sequencing Center for Infectious Disease"/>
            <person name="Wu L."/>
            <person name="Ma J."/>
        </authorList>
    </citation>
    <scope>NUCLEOTIDE SEQUENCE [LARGE SCALE GENOMIC DNA]</scope>
    <source>
        <strain evidence="4">CCUG 53816</strain>
    </source>
</reference>
<dbReference type="SMART" id="SM00471">
    <property type="entry name" value="HDc"/>
    <property type="match status" value="1"/>
</dbReference>
<dbReference type="InterPro" id="IPR003607">
    <property type="entry name" value="HD/PDEase_dom"/>
</dbReference>
<protein>
    <submittedName>
        <fullName evidence="3">RelA/SpoT family protein</fullName>
    </submittedName>
</protein>
<dbReference type="Pfam" id="PF13328">
    <property type="entry name" value="HD_4"/>
    <property type="match status" value="1"/>
</dbReference>
<evidence type="ECO:0000313" key="3">
    <source>
        <dbReference type="EMBL" id="MFC3847352.1"/>
    </source>
</evidence>
<dbReference type="CDD" id="cd00077">
    <property type="entry name" value="HDc"/>
    <property type="match status" value="1"/>
</dbReference>
<feature type="domain" description="TGS" evidence="2">
    <location>
        <begin position="414"/>
        <end position="477"/>
    </location>
</feature>
<keyword evidence="4" id="KW-1185">Reference proteome</keyword>
<organism evidence="3 4">
    <name type="scientific">Helicobacter baculiformis</name>
    <dbReference type="NCBI Taxonomy" id="427351"/>
    <lineage>
        <taxon>Bacteria</taxon>
        <taxon>Pseudomonadati</taxon>
        <taxon>Campylobacterota</taxon>
        <taxon>Epsilonproteobacteria</taxon>
        <taxon>Campylobacterales</taxon>
        <taxon>Helicobacteraceae</taxon>
        <taxon>Helicobacter</taxon>
    </lineage>
</organism>
<dbReference type="Gene3D" id="3.30.460.10">
    <property type="entry name" value="Beta Polymerase, domain 2"/>
    <property type="match status" value="1"/>
</dbReference>
<evidence type="ECO:0000259" key="2">
    <source>
        <dbReference type="PROSITE" id="PS51880"/>
    </source>
</evidence>
<dbReference type="NCBIfam" id="TIGR00691">
    <property type="entry name" value="spoT_relA"/>
    <property type="match status" value="1"/>
</dbReference>
<dbReference type="SUPFAM" id="SSF81271">
    <property type="entry name" value="TGS-like"/>
    <property type="match status" value="1"/>
</dbReference>
<dbReference type="SMART" id="SM00954">
    <property type="entry name" value="RelA_SpoT"/>
    <property type="match status" value="1"/>
</dbReference>
<dbReference type="Proteomes" id="UP001595783">
    <property type="component" value="Unassembled WGS sequence"/>
</dbReference>
<dbReference type="InterPro" id="IPR012675">
    <property type="entry name" value="Beta-grasp_dom_sf"/>
</dbReference>
<dbReference type="Gene3D" id="1.10.3210.10">
    <property type="entry name" value="Hypothetical protein af1432"/>
    <property type="match status" value="1"/>
</dbReference>
<evidence type="ECO:0000313" key="4">
    <source>
        <dbReference type="Proteomes" id="UP001595783"/>
    </source>
</evidence>
<name>A0ABV7ZIS7_9HELI</name>
<dbReference type="InterPro" id="IPR012676">
    <property type="entry name" value="TGS-like"/>
</dbReference>
<gene>
    <name evidence="3" type="ORF">ACFOPX_02215</name>
</gene>